<feature type="transmembrane region" description="Helical" evidence="2">
    <location>
        <begin position="322"/>
        <end position="340"/>
    </location>
</feature>
<evidence type="ECO:0000313" key="3">
    <source>
        <dbReference type="EMBL" id="PPQ88335.1"/>
    </source>
</evidence>
<dbReference type="OrthoDB" id="66726at2759"/>
<dbReference type="InParanoid" id="A0A409XC56"/>
<gene>
    <name evidence="3" type="ORF">CVT25_012446</name>
</gene>
<feature type="compositionally biased region" description="Acidic residues" evidence="1">
    <location>
        <begin position="699"/>
        <end position="728"/>
    </location>
</feature>
<feature type="region of interest" description="Disordered" evidence="1">
    <location>
        <begin position="545"/>
        <end position="565"/>
    </location>
</feature>
<proteinExistence type="predicted"/>
<feature type="transmembrane region" description="Helical" evidence="2">
    <location>
        <begin position="177"/>
        <end position="199"/>
    </location>
</feature>
<keyword evidence="2" id="KW-0812">Transmembrane</keyword>
<feature type="transmembrane region" description="Helical" evidence="2">
    <location>
        <begin position="416"/>
        <end position="439"/>
    </location>
</feature>
<keyword evidence="2" id="KW-0472">Membrane</keyword>
<feature type="transmembrane region" description="Helical" evidence="2">
    <location>
        <begin position="103"/>
        <end position="122"/>
    </location>
</feature>
<name>A0A409XC56_PSICY</name>
<evidence type="ECO:0000256" key="2">
    <source>
        <dbReference type="SAM" id="Phobius"/>
    </source>
</evidence>
<comment type="caution">
    <text evidence="3">The sequence shown here is derived from an EMBL/GenBank/DDBJ whole genome shotgun (WGS) entry which is preliminary data.</text>
</comment>
<feature type="transmembrane region" description="Helical" evidence="2">
    <location>
        <begin position="619"/>
        <end position="638"/>
    </location>
</feature>
<feature type="region of interest" description="Disordered" evidence="1">
    <location>
        <begin position="805"/>
        <end position="838"/>
    </location>
</feature>
<evidence type="ECO:0000313" key="4">
    <source>
        <dbReference type="Proteomes" id="UP000283269"/>
    </source>
</evidence>
<dbReference type="AlphaFoldDB" id="A0A409XC56"/>
<feature type="compositionally biased region" description="Low complexity" evidence="1">
    <location>
        <begin position="752"/>
        <end position="764"/>
    </location>
</feature>
<reference evidence="3 4" key="1">
    <citation type="journal article" date="2018" name="Evol. Lett.">
        <title>Horizontal gene cluster transfer increased hallucinogenic mushroom diversity.</title>
        <authorList>
            <person name="Reynolds H.T."/>
            <person name="Vijayakumar V."/>
            <person name="Gluck-Thaler E."/>
            <person name="Korotkin H.B."/>
            <person name="Matheny P.B."/>
            <person name="Slot J.C."/>
        </authorList>
    </citation>
    <scope>NUCLEOTIDE SEQUENCE [LARGE SCALE GENOMIC DNA]</scope>
    <source>
        <strain evidence="3 4">2631</strain>
    </source>
</reference>
<organism evidence="3 4">
    <name type="scientific">Psilocybe cyanescens</name>
    <dbReference type="NCBI Taxonomy" id="93625"/>
    <lineage>
        <taxon>Eukaryota</taxon>
        <taxon>Fungi</taxon>
        <taxon>Dikarya</taxon>
        <taxon>Basidiomycota</taxon>
        <taxon>Agaricomycotina</taxon>
        <taxon>Agaricomycetes</taxon>
        <taxon>Agaricomycetidae</taxon>
        <taxon>Agaricales</taxon>
        <taxon>Agaricineae</taxon>
        <taxon>Strophariaceae</taxon>
        <taxon>Psilocybe</taxon>
    </lineage>
</organism>
<accession>A0A409XC56</accession>
<dbReference type="Proteomes" id="UP000283269">
    <property type="component" value="Unassembled WGS sequence"/>
</dbReference>
<feature type="region of interest" description="Disordered" evidence="1">
    <location>
        <begin position="645"/>
        <end position="765"/>
    </location>
</feature>
<keyword evidence="2" id="KW-1133">Transmembrane helix</keyword>
<feature type="compositionally biased region" description="Basic and acidic residues" evidence="1">
    <location>
        <begin position="679"/>
        <end position="698"/>
    </location>
</feature>
<protein>
    <submittedName>
        <fullName evidence="3">Uncharacterized protein</fullName>
    </submittedName>
</protein>
<evidence type="ECO:0000256" key="1">
    <source>
        <dbReference type="SAM" id="MobiDB-lite"/>
    </source>
</evidence>
<keyword evidence="4" id="KW-1185">Reference proteome</keyword>
<sequence length="874" mass="96377">MNGAAVIADVVPPSQPSNILASSPLLSYNISLNFSSIFAMLPKSRLLARLRRSSLFDASNPLTVFAAEGWVSEVPGTFPSIQNSEAAARGPGIEQLPAFPGPWAFFTSWYMIGLLVMAILLHRMHNVIIPSRLPARRSRHAYRFGPSFASPWRHSFSWQHIFGSFLPLNLARTSTRLVLHLPSVYFLAKMLLLWSLLALQTSEIFPEFSDDQKVAWYGVLGWVDHLGKWCGQKDMSEICWETFCAVCAAFLVEGFIKALDGMGTGFPINNVNPNTSPFNLSLNDEAETYVLQVGYAFLLHVYSSPVTHTFKPENGASRPDKHAIITIGIPLLQLTIFHILSISKRLSTHRLFPTALTSLLSLAHFHGTLFSHQLFKPPIPSPSATVSDPPPATPQMSPYLGRSTVNYPLLNYIPNIFESLLIVVILTTVFLNALVQLLVRGRIDRVLSGLGVGQGSMLHDDDGAEPGFFQSLPLEEDFGVLLLRVGIASMEATGLRGWSNEVAPINLPVRIRRGIESGREASDRADAQSTYGMVRMGREDVGEVHYGSSPRASRSVSTTGGASTSTIFRKKDLTRRRKKAKAIPMQHRGFNNDVRTVDLGNSESANQNRRGFLRWLKEVWMFLTAFWSVLRGLVTFLIERAKGRVRMRESAAKSAPGSRGAAGESNKEKESDEEDISDEEARRRKEREVYQRFLRGEDISDDDDDEEDEGADLLSSDDEESDGGEGDNADEREAEAVGLFTDLIRNSRDRTASTSTALATSSDTGGSGEMVLAHLMHGGNGASPSPLTRRRWNALVRNDRSAFAASRGSPDVFGDDSDDDNGLWEVTPPPRAVPGGANDEQREARLHNACVICTSEARDIICWPCRCVYIVLPS</sequence>
<feature type="compositionally biased region" description="Acidic residues" evidence="1">
    <location>
        <begin position="813"/>
        <end position="822"/>
    </location>
</feature>
<dbReference type="STRING" id="93625.A0A409XC56"/>
<feature type="compositionally biased region" description="Low complexity" evidence="1">
    <location>
        <begin position="552"/>
        <end position="565"/>
    </location>
</feature>
<dbReference type="EMBL" id="NHYD01002099">
    <property type="protein sequence ID" value="PPQ88335.1"/>
    <property type="molecule type" value="Genomic_DNA"/>
</dbReference>